<organism evidence="1">
    <name type="scientific">Hyperionvirus sp</name>
    <dbReference type="NCBI Taxonomy" id="2487770"/>
    <lineage>
        <taxon>Viruses</taxon>
        <taxon>Varidnaviria</taxon>
        <taxon>Bamfordvirae</taxon>
        <taxon>Nucleocytoviricota</taxon>
        <taxon>Megaviricetes</taxon>
        <taxon>Imitervirales</taxon>
        <taxon>Mimiviridae</taxon>
        <taxon>Klosneuvirinae</taxon>
    </lineage>
</organism>
<protein>
    <submittedName>
        <fullName evidence="1">Uncharacterized protein</fullName>
    </submittedName>
</protein>
<accession>A0A3G5A9N1</accession>
<name>A0A3G5A9N1_9VIRU</name>
<dbReference type="EMBL" id="MK072386">
    <property type="protein sequence ID" value="AYV83194.1"/>
    <property type="molecule type" value="Genomic_DNA"/>
</dbReference>
<reference evidence="1" key="1">
    <citation type="submission" date="2018-10" db="EMBL/GenBank/DDBJ databases">
        <title>Hidden diversity of soil giant viruses.</title>
        <authorList>
            <person name="Schulz F."/>
            <person name="Alteio L."/>
            <person name="Goudeau D."/>
            <person name="Ryan E.M."/>
            <person name="Malmstrom R.R."/>
            <person name="Blanchard J."/>
            <person name="Woyke T."/>
        </authorList>
    </citation>
    <scope>NUCLEOTIDE SEQUENCE</scope>
    <source>
        <strain evidence="1">HYV1</strain>
    </source>
</reference>
<feature type="non-terminal residue" evidence="1">
    <location>
        <position position="1"/>
    </location>
</feature>
<gene>
    <name evidence="1" type="ORF">Hyperionvirus4_159</name>
</gene>
<sequence>ACICMLGLCVFPRCLGCIILSLEHTFVYILIIETYEIRDDLCIDSPRKRIFVS</sequence>
<proteinExistence type="predicted"/>
<evidence type="ECO:0000313" key="1">
    <source>
        <dbReference type="EMBL" id="AYV83194.1"/>
    </source>
</evidence>